<dbReference type="InterPro" id="IPR005467">
    <property type="entry name" value="His_kinase_dom"/>
</dbReference>
<keyword evidence="8 15" id="KW-0418">Kinase</keyword>
<keyword evidence="7" id="KW-0547">Nucleotide-binding</keyword>
<feature type="domain" description="Histidine kinase" evidence="13">
    <location>
        <begin position="153"/>
        <end position="368"/>
    </location>
</feature>
<evidence type="ECO:0000256" key="10">
    <source>
        <dbReference type="ARBA" id="ARBA00023012"/>
    </source>
</evidence>
<comment type="catalytic activity">
    <reaction evidence="1">
        <text>ATP + protein L-histidine = ADP + protein N-phospho-L-histidine.</text>
        <dbReference type="EC" id="2.7.13.3"/>
    </reaction>
</comment>
<dbReference type="CDD" id="cd00082">
    <property type="entry name" value="HisKA"/>
    <property type="match status" value="1"/>
</dbReference>
<evidence type="ECO:0000256" key="4">
    <source>
        <dbReference type="ARBA" id="ARBA00022475"/>
    </source>
</evidence>
<comment type="caution">
    <text evidence="15">The sequence shown here is derived from an EMBL/GenBank/DDBJ whole genome shotgun (WGS) entry which is preliminary data.</text>
</comment>
<dbReference type="FunFam" id="3.30.565.10:FF:000006">
    <property type="entry name" value="Sensor histidine kinase WalK"/>
    <property type="match status" value="1"/>
</dbReference>
<proteinExistence type="predicted"/>
<keyword evidence="11 12" id="KW-0472">Membrane</keyword>
<evidence type="ECO:0000259" key="14">
    <source>
        <dbReference type="PROSITE" id="PS50885"/>
    </source>
</evidence>
<evidence type="ECO:0000256" key="5">
    <source>
        <dbReference type="ARBA" id="ARBA00022553"/>
    </source>
</evidence>
<evidence type="ECO:0000256" key="7">
    <source>
        <dbReference type="ARBA" id="ARBA00022741"/>
    </source>
</evidence>
<keyword evidence="6" id="KW-0808">Transferase</keyword>
<dbReference type="AlphaFoldDB" id="A0A9X4QKS9"/>
<keyword evidence="16" id="KW-1185">Reference proteome</keyword>
<dbReference type="Pfam" id="PF00512">
    <property type="entry name" value="HisKA"/>
    <property type="match status" value="1"/>
</dbReference>
<feature type="transmembrane region" description="Helical" evidence="12">
    <location>
        <begin position="26"/>
        <end position="46"/>
    </location>
</feature>
<dbReference type="SMART" id="SM00388">
    <property type="entry name" value="HisKA"/>
    <property type="match status" value="1"/>
</dbReference>
<comment type="subcellular location">
    <subcellularLocation>
        <location evidence="2">Cell membrane</location>
        <topology evidence="2">Multi-pass membrane protein</topology>
    </subcellularLocation>
</comment>
<dbReference type="InterPro" id="IPR003661">
    <property type="entry name" value="HisK_dim/P_dom"/>
</dbReference>
<evidence type="ECO:0000259" key="13">
    <source>
        <dbReference type="PROSITE" id="PS50109"/>
    </source>
</evidence>
<evidence type="ECO:0000256" key="1">
    <source>
        <dbReference type="ARBA" id="ARBA00000085"/>
    </source>
</evidence>
<dbReference type="PANTHER" id="PTHR43711">
    <property type="entry name" value="TWO-COMPONENT HISTIDINE KINASE"/>
    <property type="match status" value="1"/>
</dbReference>
<dbReference type="InterPro" id="IPR004358">
    <property type="entry name" value="Sig_transdc_His_kin-like_C"/>
</dbReference>
<keyword evidence="5" id="KW-0597">Phosphoprotein</keyword>
<dbReference type="SUPFAM" id="SSF47384">
    <property type="entry name" value="Homodimeric domain of signal transducing histidine kinase"/>
    <property type="match status" value="1"/>
</dbReference>
<feature type="transmembrane region" description="Helical" evidence="12">
    <location>
        <begin position="66"/>
        <end position="87"/>
    </location>
</feature>
<evidence type="ECO:0000256" key="11">
    <source>
        <dbReference type="ARBA" id="ARBA00023136"/>
    </source>
</evidence>
<dbReference type="Pfam" id="PF02518">
    <property type="entry name" value="HATPase_c"/>
    <property type="match status" value="1"/>
</dbReference>
<accession>A0A9X4QKS9</accession>
<dbReference type="SMART" id="SM00387">
    <property type="entry name" value="HATPase_c"/>
    <property type="match status" value="1"/>
</dbReference>
<dbReference type="RefSeq" id="WP_277563401.1">
    <property type="nucleotide sequence ID" value="NZ_JAPDHZ010000002.1"/>
</dbReference>
<name>A0A9X4QKS9_9BACL</name>
<dbReference type="EC" id="2.7.13.3" evidence="3"/>
<protein>
    <recommendedName>
        <fullName evidence="3">histidine kinase</fullName>
        <ecNumber evidence="3">2.7.13.3</ecNumber>
    </recommendedName>
</protein>
<dbReference type="PROSITE" id="PS50885">
    <property type="entry name" value="HAMP"/>
    <property type="match status" value="1"/>
</dbReference>
<evidence type="ECO:0000313" key="16">
    <source>
        <dbReference type="Proteomes" id="UP001153387"/>
    </source>
</evidence>
<reference evidence="15 16" key="1">
    <citation type="submission" date="2022-10" db="EMBL/GenBank/DDBJ databases">
        <title>Comparative genomic analysis of Cohnella hashimotonis sp. nov., isolated from the International Space Station.</title>
        <authorList>
            <person name="Simpson A."/>
            <person name="Venkateswaran K."/>
        </authorList>
    </citation>
    <scope>NUCLEOTIDE SEQUENCE [LARGE SCALE GENOMIC DNA]</scope>
    <source>
        <strain evidence="15 16">DSM 18997</strain>
    </source>
</reference>
<gene>
    <name evidence="15" type="ORF">OMP38_00265</name>
</gene>
<dbReference type="GO" id="GO:0000155">
    <property type="term" value="F:phosphorelay sensor kinase activity"/>
    <property type="evidence" value="ECO:0007669"/>
    <property type="project" value="InterPro"/>
</dbReference>
<keyword evidence="9" id="KW-0067">ATP-binding</keyword>
<dbReference type="CDD" id="cd00075">
    <property type="entry name" value="HATPase"/>
    <property type="match status" value="1"/>
</dbReference>
<evidence type="ECO:0000256" key="9">
    <source>
        <dbReference type="ARBA" id="ARBA00022840"/>
    </source>
</evidence>
<dbReference type="InterPro" id="IPR036097">
    <property type="entry name" value="HisK_dim/P_sf"/>
</dbReference>
<keyword evidence="4" id="KW-1003">Cell membrane</keyword>
<dbReference type="EMBL" id="JAPDHZ010000002">
    <property type="protein sequence ID" value="MDG0789456.1"/>
    <property type="molecule type" value="Genomic_DNA"/>
</dbReference>
<dbReference type="Gene3D" id="3.30.565.10">
    <property type="entry name" value="Histidine kinase-like ATPase, C-terminal domain"/>
    <property type="match status" value="1"/>
</dbReference>
<dbReference type="PRINTS" id="PR00344">
    <property type="entry name" value="BCTRLSENSOR"/>
</dbReference>
<evidence type="ECO:0000256" key="8">
    <source>
        <dbReference type="ARBA" id="ARBA00022777"/>
    </source>
</evidence>
<dbReference type="SUPFAM" id="SSF55874">
    <property type="entry name" value="ATPase domain of HSP90 chaperone/DNA topoisomerase II/histidine kinase"/>
    <property type="match status" value="1"/>
</dbReference>
<keyword evidence="10" id="KW-0902">Two-component regulatory system</keyword>
<dbReference type="FunFam" id="1.10.287.130:FF:000001">
    <property type="entry name" value="Two-component sensor histidine kinase"/>
    <property type="match status" value="1"/>
</dbReference>
<evidence type="ECO:0000313" key="15">
    <source>
        <dbReference type="EMBL" id="MDG0789456.1"/>
    </source>
</evidence>
<evidence type="ECO:0000256" key="6">
    <source>
        <dbReference type="ARBA" id="ARBA00022679"/>
    </source>
</evidence>
<dbReference type="InterPro" id="IPR050736">
    <property type="entry name" value="Sensor_HK_Regulatory"/>
</dbReference>
<dbReference type="Proteomes" id="UP001153387">
    <property type="component" value="Unassembled WGS sequence"/>
</dbReference>
<dbReference type="PANTHER" id="PTHR43711:SF1">
    <property type="entry name" value="HISTIDINE KINASE 1"/>
    <property type="match status" value="1"/>
</dbReference>
<evidence type="ECO:0000256" key="3">
    <source>
        <dbReference type="ARBA" id="ARBA00012438"/>
    </source>
</evidence>
<evidence type="ECO:0000256" key="12">
    <source>
        <dbReference type="SAM" id="Phobius"/>
    </source>
</evidence>
<evidence type="ECO:0000256" key="2">
    <source>
        <dbReference type="ARBA" id="ARBA00004651"/>
    </source>
</evidence>
<dbReference type="PROSITE" id="PS50109">
    <property type="entry name" value="HIS_KIN"/>
    <property type="match status" value="1"/>
</dbReference>
<dbReference type="InterPro" id="IPR003660">
    <property type="entry name" value="HAMP_dom"/>
</dbReference>
<dbReference type="InterPro" id="IPR003594">
    <property type="entry name" value="HATPase_dom"/>
</dbReference>
<dbReference type="InterPro" id="IPR036890">
    <property type="entry name" value="HATPase_C_sf"/>
</dbReference>
<dbReference type="Gene3D" id="6.10.340.10">
    <property type="match status" value="1"/>
</dbReference>
<sequence length="373" mass="41855">MREQRRSEALAAGGTRAWFERLPPPLHFLTGVSVFLSCYSILWTAAHFLLRALGGLLPMPGTLREYLTLILTFFLFGLSIVVIRYLFRPEARAMQLVNALTDAMSRMGKGDFNVNLEVNPRYAGQYYEVVKNFKQMAADLGQIEDMRQQFVANVSHEIQSPLTSIKGFAQALKSDRLSETQRKHYLDIIEAESERLSRLSDNLLKLTTLESKRPPYQPRAYKLDRQLRQVVLAAEPQWQAKRLELDIRLCECELEADEELLRQVWVNLLHNAIKFTPEGGALGLSLTVTGGSAVVHVEDTGPGVPPEHLPRLFERFYKADKSRNRAAGGSGLGLSIVQRIVHLHHGEVSIGNRLVAGTRVTVELPLSQSGSQS</sequence>
<dbReference type="Gene3D" id="1.10.287.130">
    <property type="match status" value="1"/>
</dbReference>
<organism evidence="15 16">
    <name type="scientific">Cohnella ginsengisoli</name>
    <dbReference type="NCBI Taxonomy" id="425004"/>
    <lineage>
        <taxon>Bacteria</taxon>
        <taxon>Bacillati</taxon>
        <taxon>Bacillota</taxon>
        <taxon>Bacilli</taxon>
        <taxon>Bacillales</taxon>
        <taxon>Paenibacillaceae</taxon>
        <taxon>Cohnella</taxon>
    </lineage>
</organism>
<keyword evidence="12" id="KW-0812">Transmembrane</keyword>
<keyword evidence="12" id="KW-1133">Transmembrane helix</keyword>
<dbReference type="GO" id="GO:0005886">
    <property type="term" value="C:plasma membrane"/>
    <property type="evidence" value="ECO:0007669"/>
    <property type="project" value="UniProtKB-SubCell"/>
</dbReference>
<feature type="domain" description="HAMP" evidence="14">
    <location>
        <begin position="91"/>
        <end position="145"/>
    </location>
</feature>
<dbReference type="GO" id="GO:0005524">
    <property type="term" value="F:ATP binding"/>
    <property type="evidence" value="ECO:0007669"/>
    <property type="project" value="UniProtKB-KW"/>
</dbReference>